<sequence length="368" mass="42320">MTGHSEVISGYLQNRQMTRSFTIPGSQPRKCRGIEDLLVSNSPIHGYANNIKERKEERSTKGLQLVGLKEQSLHSVQDYIKEHLTCFTEYFVENVHSKIRANTSQNATVDNIIKQAYDVDLRHLPTGYSTAHPPHPEFCDKCGLPFTDNNGSVFICGHGYHSNCYHGKCIHCEEFYKKGIFKNVKKFLEWIKKGADTLTEEDVDDDDKDDVENVEENSGEVETIDISASLAAQIEQIKDCKIDLYNLLTLQPEEQSSEVSNETGLYSGYMPELMSNIINSLKDEPRSLFRFTLVNQYWCKVSIPILWQDPFSFKLKKHKYIFQYFSSLYEEEQSILKECGIKIDKKFSMTIFDYTKFLKVLDPSSCLS</sequence>
<evidence type="ECO:0008006" key="4">
    <source>
        <dbReference type="Google" id="ProtNLM"/>
    </source>
</evidence>
<name>A0A397US41_9GLOM</name>
<dbReference type="EMBL" id="QKWP01001027">
    <property type="protein sequence ID" value="RIB12411.1"/>
    <property type="molecule type" value="Genomic_DNA"/>
</dbReference>
<evidence type="ECO:0000256" key="1">
    <source>
        <dbReference type="SAM" id="MobiDB-lite"/>
    </source>
</evidence>
<comment type="caution">
    <text evidence="2">The sequence shown here is derived from an EMBL/GenBank/DDBJ whole genome shotgun (WGS) entry which is preliminary data.</text>
</comment>
<protein>
    <recommendedName>
        <fullName evidence="4">F-box domain-containing protein</fullName>
    </recommendedName>
</protein>
<organism evidence="2 3">
    <name type="scientific">Gigaspora rosea</name>
    <dbReference type="NCBI Taxonomy" id="44941"/>
    <lineage>
        <taxon>Eukaryota</taxon>
        <taxon>Fungi</taxon>
        <taxon>Fungi incertae sedis</taxon>
        <taxon>Mucoromycota</taxon>
        <taxon>Glomeromycotina</taxon>
        <taxon>Glomeromycetes</taxon>
        <taxon>Diversisporales</taxon>
        <taxon>Gigasporaceae</taxon>
        <taxon>Gigaspora</taxon>
    </lineage>
</organism>
<evidence type="ECO:0000313" key="3">
    <source>
        <dbReference type="Proteomes" id="UP000266673"/>
    </source>
</evidence>
<proteinExistence type="predicted"/>
<dbReference type="AlphaFoldDB" id="A0A397US41"/>
<keyword evidence="3" id="KW-1185">Reference proteome</keyword>
<dbReference type="Proteomes" id="UP000266673">
    <property type="component" value="Unassembled WGS sequence"/>
</dbReference>
<reference evidence="2 3" key="1">
    <citation type="submission" date="2018-06" db="EMBL/GenBank/DDBJ databases">
        <title>Comparative genomics reveals the genomic features of Rhizophagus irregularis, R. cerebriforme, R. diaphanum and Gigaspora rosea, and their symbiotic lifestyle signature.</title>
        <authorList>
            <person name="Morin E."/>
            <person name="San Clemente H."/>
            <person name="Chen E.C.H."/>
            <person name="De La Providencia I."/>
            <person name="Hainaut M."/>
            <person name="Kuo A."/>
            <person name="Kohler A."/>
            <person name="Murat C."/>
            <person name="Tang N."/>
            <person name="Roy S."/>
            <person name="Loubradou J."/>
            <person name="Henrissat B."/>
            <person name="Grigoriev I.V."/>
            <person name="Corradi N."/>
            <person name="Roux C."/>
            <person name="Martin F.M."/>
        </authorList>
    </citation>
    <scope>NUCLEOTIDE SEQUENCE [LARGE SCALE GENOMIC DNA]</scope>
    <source>
        <strain evidence="2 3">DAOM 194757</strain>
    </source>
</reference>
<feature type="region of interest" description="Disordered" evidence="1">
    <location>
        <begin position="199"/>
        <end position="218"/>
    </location>
</feature>
<accession>A0A397US41</accession>
<dbReference type="OrthoDB" id="2125396at2759"/>
<evidence type="ECO:0000313" key="2">
    <source>
        <dbReference type="EMBL" id="RIB12411.1"/>
    </source>
</evidence>
<gene>
    <name evidence="2" type="ORF">C2G38_2200722</name>
</gene>